<comment type="caution">
    <text evidence="2">The sequence shown here is derived from an EMBL/GenBank/DDBJ whole genome shotgun (WGS) entry which is preliminary data.</text>
</comment>
<dbReference type="EMBL" id="VLKX01000012">
    <property type="protein sequence ID" value="TWI45622.1"/>
    <property type="molecule type" value="Genomic_DNA"/>
</dbReference>
<name>A0A562PMD3_9FLAO</name>
<dbReference type="Proteomes" id="UP000321392">
    <property type="component" value="Unassembled WGS sequence"/>
</dbReference>
<evidence type="ECO:0000313" key="4">
    <source>
        <dbReference type="Proteomes" id="UP000321392"/>
    </source>
</evidence>
<reference evidence="2 4" key="1">
    <citation type="journal article" date="2015" name="Stand. Genomic Sci.">
        <title>Genomic Encyclopedia of Bacterial and Archaeal Type Strains, Phase III: the genomes of soil and plant-associated and newly described type strains.</title>
        <authorList>
            <person name="Whitman W.B."/>
            <person name="Woyke T."/>
            <person name="Klenk H.P."/>
            <person name="Zhou Y."/>
            <person name="Lilburn T.G."/>
            <person name="Beck B.J."/>
            <person name="De Vos P."/>
            <person name="Vandamme P."/>
            <person name="Eisen J.A."/>
            <person name="Garrity G."/>
            <person name="Hugenholtz P."/>
            <person name="Kyrpides N.C."/>
        </authorList>
    </citation>
    <scope>NUCLEOTIDE SEQUENCE [LARGE SCALE GENOMIC DNA]</scope>
    <source>
        <strain evidence="2 4">CGMCC 1.5380</strain>
    </source>
</reference>
<gene>
    <name evidence="1" type="ORF">DFR66_11281</name>
    <name evidence="2" type="ORF">IQ02_02298</name>
</gene>
<protein>
    <submittedName>
        <fullName evidence="2">Uncharacterized protein</fullName>
    </submittedName>
</protein>
<keyword evidence="3" id="KW-1185">Reference proteome</keyword>
<dbReference type="EMBL" id="QQBA01000012">
    <property type="protein sequence ID" value="RDI52236.1"/>
    <property type="molecule type" value="Genomic_DNA"/>
</dbReference>
<organism evidence="2 4">
    <name type="scientific">Flavobacterium glaciei</name>
    <dbReference type="NCBI Taxonomy" id="386300"/>
    <lineage>
        <taxon>Bacteria</taxon>
        <taxon>Pseudomonadati</taxon>
        <taxon>Bacteroidota</taxon>
        <taxon>Flavobacteriia</taxon>
        <taxon>Flavobacteriales</taxon>
        <taxon>Flavobacteriaceae</taxon>
        <taxon>Flavobacterium</taxon>
    </lineage>
</organism>
<sequence length="81" mass="9005">MIFTALSVVAFSGAAIAKTEEVKEVKKDTLFTNCSTVAQDKLEKYEKDNGCLSGTGATLMYKLFYDRCVSDNKEAHISENW</sequence>
<reference evidence="1 3" key="2">
    <citation type="submission" date="2018-07" db="EMBL/GenBank/DDBJ databases">
        <title>Genomic Encyclopedia of Type Strains, Phase IV (KMG-IV): sequencing the most valuable type-strain genomes for metagenomic binning, comparative biology and taxonomic classification.</title>
        <authorList>
            <person name="Goeker M."/>
        </authorList>
    </citation>
    <scope>NUCLEOTIDE SEQUENCE [LARGE SCALE GENOMIC DNA]</scope>
    <source>
        <strain evidence="1 3">DSM 19728</strain>
    </source>
</reference>
<proteinExistence type="predicted"/>
<accession>A0A562PMD3</accession>
<evidence type="ECO:0000313" key="2">
    <source>
        <dbReference type="EMBL" id="TWI45622.1"/>
    </source>
</evidence>
<dbReference type="Proteomes" id="UP000254518">
    <property type="component" value="Unassembled WGS sequence"/>
</dbReference>
<evidence type="ECO:0000313" key="3">
    <source>
        <dbReference type="Proteomes" id="UP000254518"/>
    </source>
</evidence>
<evidence type="ECO:0000313" key="1">
    <source>
        <dbReference type="EMBL" id="RDI52236.1"/>
    </source>
</evidence>
<dbReference type="AlphaFoldDB" id="A0A562PMD3"/>
<reference evidence="2" key="3">
    <citation type="submission" date="2019-07" db="EMBL/GenBank/DDBJ databases">
        <authorList>
            <person name="Whitman W."/>
            <person name="Huntemann M."/>
            <person name="Clum A."/>
            <person name="Pillay M."/>
            <person name="Palaniappan K."/>
            <person name="Varghese N."/>
            <person name="Mikhailova N."/>
            <person name="Stamatis D."/>
            <person name="Reddy T."/>
            <person name="Daum C."/>
            <person name="Shapiro N."/>
            <person name="Ivanova N."/>
            <person name="Kyrpides N."/>
            <person name="Woyke T."/>
        </authorList>
    </citation>
    <scope>NUCLEOTIDE SEQUENCE</scope>
    <source>
        <strain evidence="2">CGMCC 1.5380</strain>
    </source>
</reference>